<evidence type="ECO:0000313" key="2">
    <source>
        <dbReference type="EMBL" id="KAK6635465.1"/>
    </source>
</evidence>
<accession>A0ABR1B631</accession>
<proteinExistence type="predicted"/>
<comment type="caution">
    <text evidence="2">The sequence shown here is derived from an EMBL/GenBank/DDBJ whole genome shotgun (WGS) entry which is preliminary data.</text>
</comment>
<protein>
    <submittedName>
        <fullName evidence="2">Uncharacterized protein</fullName>
    </submittedName>
</protein>
<dbReference type="SUPFAM" id="SSF56112">
    <property type="entry name" value="Protein kinase-like (PK-like)"/>
    <property type="match status" value="1"/>
</dbReference>
<evidence type="ECO:0000313" key="3">
    <source>
        <dbReference type="Proteomes" id="UP001359485"/>
    </source>
</evidence>
<keyword evidence="3" id="KW-1185">Reference proteome</keyword>
<evidence type="ECO:0000256" key="1">
    <source>
        <dbReference type="SAM" id="MobiDB-lite"/>
    </source>
</evidence>
<feature type="compositionally biased region" description="Basic and acidic residues" evidence="1">
    <location>
        <begin position="27"/>
        <end position="75"/>
    </location>
</feature>
<reference evidence="2 3" key="1">
    <citation type="submission" date="2023-09" db="EMBL/GenBank/DDBJ databases">
        <title>Genomes of two closely related lineages of the louse Polyplax serrata with different host specificities.</title>
        <authorList>
            <person name="Martinu J."/>
            <person name="Tarabai H."/>
            <person name="Stefka J."/>
            <person name="Hypsa V."/>
        </authorList>
    </citation>
    <scope>NUCLEOTIDE SEQUENCE [LARGE SCALE GENOMIC DNA]</scope>
    <source>
        <strain evidence="2">98ZLc_SE</strain>
    </source>
</reference>
<dbReference type="EMBL" id="JAWJWF010000003">
    <property type="protein sequence ID" value="KAK6635465.1"/>
    <property type="molecule type" value="Genomic_DNA"/>
</dbReference>
<feature type="compositionally biased region" description="Basic and acidic residues" evidence="1">
    <location>
        <begin position="90"/>
        <end position="107"/>
    </location>
</feature>
<organism evidence="2 3">
    <name type="scientific">Polyplax serrata</name>
    <name type="common">Common mouse louse</name>
    <dbReference type="NCBI Taxonomy" id="468196"/>
    <lineage>
        <taxon>Eukaryota</taxon>
        <taxon>Metazoa</taxon>
        <taxon>Ecdysozoa</taxon>
        <taxon>Arthropoda</taxon>
        <taxon>Hexapoda</taxon>
        <taxon>Insecta</taxon>
        <taxon>Pterygota</taxon>
        <taxon>Neoptera</taxon>
        <taxon>Paraneoptera</taxon>
        <taxon>Psocodea</taxon>
        <taxon>Troctomorpha</taxon>
        <taxon>Phthiraptera</taxon>
        <taxon>Anoplura</taxon>
        <taxon>Polyplacidae</taxon>
        <taxon>Polyplax</taxon>
    </lineage>
</organism>
<sequence length="439" mass="49419">MALNSSSEIFQGENRNKIDGLISPVTESEKGKMCYEDDDKESDKKKNSRSKEAKNDGKANESGKSEKPVTVEGSHESAGAMEDVPQDVVAEEKENVDSSENPGKEPEATISLPSGPKHIYTQRQIDSFTVRVLAIEKTLENSENRVDQSKNAERENLLHSRKYLSSEVTRARSPSMPNTLLLGVPKEPGEVRAGSFDDSSSSGSKYGLGPLLEVKRPHCTLNCEHCKVILEERFRHKIIENVKNGQKPSFRPIVDDLYRDDPSSKDVVALMKKCWGEDPADRPDFSALKNHINKLNKKRYIFACGEEMMVEKGTRVKQSETWCYSGLYSLSLLLVSAPRRGTPDQGEFDKVLPLSYSALKISLYYLIIGDIHHELTFQRKHFPSGKELMKTRSLKSRNDAVAGMSREALEGCERLEKAWEVAWKEEEPFWAPHKRGAKV</sequence>
<feature type="region of interest" description="Disordered" evidence="1">
    <location>
        <begin position="166"/>
        <end position="202"/>
    </location>
</feature>
<dbReference type="Proteomes" id="UP001359485">
    <property type="component" value="Unassembled WGS sequence"/>
</dbReference>
<feature type="region of interest" description="Disordered" evidence="1">
    <location>
        <begin position="1"/>
        <end position="117"/>
    </location>
</feature>
<dbReference type="InterPro" id="IPR011009">
    <property type="entry name" value="Kinase-like_dom_sf"/>
</dbReference>
<gene>
    <name evidence="2" type="ORF">RUM44_000716</name>
</gene>
<dbReference type="Gene3D" id="1.10.510.10">
    <property type="entry name" value="Transferase(Phosphotransferase) domain 1"/>
    <property type="match status" value="1"/>
</dbReference>
<name>A0ABR1B631_POLSC</name>